<keyword evidence="2" id="KW-0812">Transmembrane</keyword>
<feature type="compositionally biased region" description="Basic and acidic residues" evidence="1">
    <location>
        <begin position="31"/>
        <end position="40"/>
    </location>
</feature>
<protein>
    <submittedName>
        <fullName evidence="3">Uncharacterized protein</fullName>
    </submittedName>
</protein>
<evidence type="ECO:0000313" key="3">
    <source>
        <dbReference type="EMBL" id="CEM34132.1"/>
    </source>
</evidence>
<proteinExistence type="predicted"/>
<accession>A0A0G4GU31</accession>
<gene>
    <name evidence="3" type="ORF">Cvel_23356</name>
</gene>
<evidence type="ECO:0000256" key="2">
    <source>
        <dbReference type="SAM" id="Phobius"/>
    </source>
</evidence>
<keyword evidence="2" id="KW-1133">Transmembrane helix</keyword>
<dbReference type="AlphaFoldDB" id="A0A0G4GU31"/>
<feature type="region of interest" description="Disordered" evidence="1">
    <location>
        <begin position="57"/>
        <end position="76"/>
    </location>
</feature>
<reference evidence="3" key="1">
    <citation type="submission" date="2014-11" db="EMBL/GenBank/DDBJ databases">
        <authorList>
            <person name="Otto D Thomas"/>
            <person name="Naeem Raeece"/>
        </authorList>
    </citation>
    <scope>NUCLEOTIDE SEQUENCE</scope>
</reference>
<feature type="compositionally biased region" description="Acidic residues" evidence="1">
    <location>
        <begin position="65"/>
        <end position="75"/>
    </location>
</feature>
<dbReference type="VEuPathDB" id="CryptoDB:Cvel_23356"/>
<name>A0A0G4GU31_9ALVE</name>
<evidence type="ECO:0000256" key="1">
    <source>
        <dbReference type="SAM" id="MobiDB-lite"/>
    </source>
</evidence>
<feature type="region of interest" description="Disordered" evidence="1">
    <location>
        <begin position="1"/>
        <end position="49"/>
    </location>
</feature>
<dbReference type="EMBL" id="CDMZ01001543">
    <property type="protein sequence ID" value="CEM34132.1"/>
    <property type="molecule type" value="Genomic_DNA"/>
</dbReference>
<keyword evidence="2" id="KW-0472">Membrane</keyword>
<organism evidence="3">
    <name type="scientific">Chromera velia CCMP2878</name>
    <dbReference type="NCBI Taxonomy" id="1169474"/>
    <lineage>
        <taxon>Eukaryota</taxon>
        <taxon>Sar</taxon>
        <taxon>Alveolata</taxon>
        <taxon>Colpodellida</taxon>
        <taxon>Chromeraceae</taxon>
        <taxon>Chromera</taxon>
    </lineage>
</organism>
<feature type="transmembrane region" description="Helical" evidence="2">
    <location>
        <begin position="103"/>
        <end position="127"/>
    </location>
</feature>
<sequence>MEFDRRRQKSPEEERVQPAGHPPLAPPALQDPEKNPRKESTSPLECAKSCSPVAVPRSVTVQTEGEGDEGTETGEDGVLPTILVVEAVPLLAVGGEMIARTRAVGVVAGLLPVVAVPLTILVVVVGLPPVADATKAMTLAGEGVDAHPPVAGVLQMILVGGGEDPPVGEEEMRVTTPAVEDAGALPGAAALQTTPVGGAGVHLPAGGGMTVKILAGEEADGLLAGVAVPLRTPAVPAGETIVRTPVGVGVGGDPPLVAEARRMTREEGGGAVDGVLLTILGGGGEGVGGVDGALLRTPVGGGVEGGETKTARGVVGRTPLLVVGLGGGETGGGDGGMIRVVKRGDGGRRKRRGRADDRLQVGDGPVLEQTRILVGVRID</sequence>